<feature type="region of interest" description="Disordered" evidence="1">
    <location>
        <begin position="468"/>
        <end position="489"/>
    </location>
</feature>
<evidence type="ECO:0000313" key="2">
    <source>
        <dbReference type="EMBL" id="EGP85973.1"/>
    </source>
</evidence>
<evidence type="ECO:0000256" key="1">
    <source>
        <dbReference type="SAM" id="MobiDB-lite"/>
    </source>
</evidence>
<dbReference type="InParanoid" id="F9XEV1"/>
<name>F9XEV1_ZYMTI</name>
<gene>
    <name evidence="2" type="ORF">MYCGRDRAFT_94735</name>
</gene>
<organism evidence="2 3">
    <name type="scientific">Zymoseptoria tritici (strain CBS 115943 / IPO323)</name>
    <name type="common">Speckled leaf blotch fungus</name>
    <name type="synonym">Septoria tritici</name>
    <dbReference type="NCBI Taxonomy" id="336722"/>
    <lineage>
        <taxon>Eukaryota</taxon>
        <taxon>Fungi</taxon>
        <taxon>Dikarya</taxon>
        <taxon>Ascomycota</taxon>
        <taxon>Pezizomycotina</taxon>
        <taxon>Dothideomycetes</taxon>
        <taxon>Dothideomycetidae</taxon>
        <taxon>Mycosphaerellales</taxon>
        <taxon>Mycosphaerellaceae</taxon>
        <taxon>Zymoseptoria</taxon>
    </lineage>
</organism>
<dbReference type="Proteomes" id="UP000008062">
    <property type="component" value="Chromosome 7"/>
</dbReference>
<dbReference type="HOGENOM" id="CLU_529152_0_0_1"/>
<accession>F9XEV1</accession>
<protein>
    <submittedName>
        <fullName evidence="2">Uncharacterized protein</fullName>
    </submittedName>
</protein>
<dbReference type="RefSeq" id="XP_003850997.1">
    <property type="nucleotide sequence ID" value="XM_003850949.1"/>
</dbReference>
<dbReference type="EMBL" id="CM001202">
    <property type="protein sequence ID" value="EGP85973.1"/>
    <property type="molecule type" value="Genomic_DNA"/>
</dbReference>
<evidence type="ECO:0000313" key="3">
    <source>
        <dbReference type="Proteomes" id="UP000008062"/>
    </source>
</evidence>
<proteinExistence type="predicted"/>
<dbReference type="GeneID" id="13397601"/>
<reference evidence="2 3" key="1">
    <citation type="journal article" date="2011" name="PLoS Genet.">
        <title>Finished genome of the fungal wheat pathogen Mycosphaerella graminicola reveals dispensome structure, chromosome plasticity, and stealth pathogenesis.</title>
        <authorList>
            <person name="Goodwin S.B."/>
            <person name="Ben M'barek S."/>
            <person name="Dhillon B."/>
            <person name="Wittenberg A.H.J."/>
            <person name="Crane C.F."/>
            <person name="Hane J.K."/>
            <person name="Foster A.J."/>
            <person name="Van der Lee T.A.J."/>
            <person name="Grimwood J."/>
            <person name="Aerts A."/>
            <person name="Antoniw J."/>
            <person name="Bailey A."/>
            <person name="Bluhm B."/>
            <person name="Bowler J."/>
            <person name="Bristow J."/>
            <person name="van der Burgt A."/>
            <person name="Canto-Canche B."/>
            <person name="Churchill A.C.L."/>
            <person name="Conde-Ferraez L."/>
            <person name="Cools H.J."/>
            <person name="Coutinho P.M."/>
            <person name="Csukai M."/>
            <person name="Dehal P."/>
            <person name="De Wit P."/>
            <person name="Donzelli B."/>
            <person name="van de Geest H.C."/>
            <person name="van Ham R.C.H.J."/>
            <person name="Hammond-Kosack K.E."/>
            <person name="Henrissat B."/>
            <person name="Kilian A."/>
            <person name="Kobayashi A.K."/>
            <person name="Koopmann E."/>
            <person name="Kourmpetis Y."/>
            <person name="Kuzniar A."/>
            <person name="Lindquist E."/>
            <person name="Lombard V."/>
            <person name="Maliepaard C."/>
            <person name="Martins N."/>
            <person name="Mehrabi R."/>
            <person name="Nap J.P.H."/>
            <person name="Ponomarenko A."/>
            <person name="Rudd J.J."/>
            <person name="Salamov A."/>
            <person name="Schmutz J."/>
            <person name="Schouten H.J."/>
            <person name="Shapiro H."/>
            <person name="Stergiopoulos I."/>
            <person name="Torriani S.F.F."/>
            <person name="Tu H."/>
            <person name="de Vries R.P."/>
            <person name="Waalwijk C."/>
            <person name="Ware S.B."/>
            <person name="Wiebenga A."/>
            <person name="Zwiers L.-H."/>
            <person name="Oliver R.P."/>
            <person name="Grigoriev I.V."/>
            <person name="Kema G.H.J."/>
        </authorList>
    </citation>
    <scope>NUCLEOTIDE SEQUENCE [LARGE SCALE GENOMIC DNA]</scope>
    <source>
        <strain evidence="3">CBS 115943 / IPO323</strain>
    </source>
</reference>
<keyword evidence="3" id="KW-1185">Reference proteome</keyword>
<dbReference type="KEGG" id="ztr:MYCGRDRAFT_94735"/>
<sequence length="515" mass="56843">MTSPEYHNAASAYLDCQAAAWIIFTDNALLHRANSVDDEVEGHGSFASWDQHKDAMTSLVARMRTDASCDGQGIDGYAVRFMRTYIVHGGENCPVDVRSRILRHLAKRAQDQRSRLSDLRRFDRRKAMYGTQELKNELHLGRGERACTWRKAWRVNGSSCPLKLHRLSKLALLLSSFLYPTTLARYRNTEHIRTSTLSADSSPPDNISTMSSFLPFPVLDNPTLLTTSSSEECNQATGDLLVTEEDDQELDDRVLHPVYFDSASSLQRLAKNYAIRPGILPTKDSPEFELLRQSLRANSTLMKRTSAPGARARTWNSVPTTGLDISINLKSGSVQPVVTIHINGENNGEAVERFLSSSLALQHLTSPMVPIVLIVKSAIFTSSGEQKDLSATIALSPANMGEFVQIALKLVEEAKAQHVLGKASWSWEHRGKAWPEHSAVRLFRSRPRFELTAPAESEQTGLLAVSEEAVGANGTGSNSGKKASDEGTKTGLSQWLSGWNMCFITQDEGTGISRK</sequence>
<dbReference type="AlphaFoldDB" id="F9XEV1"/>
<dbReference type="OrthoDB" id="10358967at2759"/>